<keyword evidence="4" id="KW-0732">Signal</keyword>
<dbReference type="Pfam" id="PF02146">
    <property type="entry name" value="SIR2"/>
    <property type="match status" value="1"/>
</dbReference>
<feature type="active site" description="Proton acceptor" evidence="3">
    <location>
        <position position="149"/>
    </location>
</feature>
<dbReference type="PROSITE" id="PS50305">
    <property type="entry name" value="SIRTUIN"/>
    <property type="match status" value="1"/>
</dbReference>
<feature type="signal peptide" evidence="4">
    <location>
        <begin position="1"/>
        <end position="19"/>
    </location>
</feature>
<sequence length="293" mass="32122">MPFKITPLCLLVRSNLIVCSVPRIMVTRHNSYMPLFKESLKAAKNIAIVTGDDISTESGVPIYGKTSSWRKYQTASLATSGAFLTFPSLVWEFYHYRREMATKAQPNEAHKAIALFEEKHGKDKSITVITQSIDGLHSRANTKNLIELHGSLFKTRCIKCNDVVANNDHPICEALANKGSPDSKETNSNIPENLLPHCSKPSCTGLLRPDIVWYGDSIDPAVIQKAEAAISSCDLCLVVGSPSLLFPAAQYAPEAMENGAIIAEFNNNTDTNSNYHYSFVGPCSTTLPEALDI</sequence>
<evidence type="ECO:0000256" key="3">
    <source>
        <dbReference type="PROSITE-ProRule" id="PRU00236"/>
    </source>
</evidence>
<dbReference type="InterPro" id="IPR026591">
    <property type="entry name" value="Sirtuin_cat_small_dom_sf"/>
</dbReference>
<dbReference type="Gene3D" id="3.30.1600.10">
    <property type="entry name" value="SIR2/SIRT2 'Small Domain"/>
    <property type="match status" value="1"/>
</dbReference>
<organism evidence="6">
    <name type="scientific">Spodoptera frugiperda</name>
    <name type="common">Fall armyworm</name>
    <dbReference type="NCBI Taxonomy" id="7108"/>
    <lineage>
        <taxon>Eukaryota</taxon>
        <taxon>Metazoa</taxon>
        <taxon>Ecdysozoa</taxon>
        <taxon>Arthropoda</taxon>
        <taxon>Hexapoda</taxon>
        <taxon>Insecta</taxon>
        <taxon>Pterygota</taxon>
        <taxon>Neoptera</taxon>
        <taxon>Endopterygota</taxon>
        <taxon>Lepidoptera</taxon>
        <taxon>Glossata</taxon>
        <taxon>Ditrysia</taxon>
        <taxon>Noctuoidea</taxon>
        <taxon>Noctuidae</taxon>
        <taxon>Amphipyrinae</taxon>
        <taxon>Spodoptera</taxon>
    </lineage>
</organism>
<feature type="chain" id="PRO_5013675386" evidence="4">
    <location>
        <begin position="20"/>
        <end position="293"/>
    </location>
</feature>
<proteinExistence type="predicted"/>
<feature type="binding site" evidence="3">
    <location>
        <position position="157"/>
    </location>
    <ligand>
        <name>Zn(2+)</name>
        <dbReference type="ChEBI" id="CHEBI:29105"/>
    </ligand>
</feature>
<keyword evidence="2" id="KW-0520">NAD</keyword>
<keyword evidence="1" id="KW-0808">Transferase</keyword>
<dbReference type="PANTHER" id="PTHR11085:SF10">
    <property type="entry name" value="NAD-DEPENDENT PROTEIN DEACYLASE SIRTUIN-5, MITOCHONDRIAL-RELATED"/>
    <property type="match status" value="1"/>
</dbReference>
<keyword evidence="3" id="KW-0862">Zinc</keyword>
<dbReference type="InterPro" id="IPR026590">
    <property type="entry name" value="Ssirtuin_cat_dom"/>
</dbReference>
<feature type="binding site" evidence="3">
    <location>
        <position position="198"/>
    </location>
    <ligand>
        <name>Zn(2+)</name>
        <dbReference type="ChEBI" id="CHEBI:29105"/>
    </ligand>
</feature>
<evidence type="ECO:0000256" key="2">
    <source>
        <dbReference type="ARBA" id="ARBA00023027"/>
    </source>
</evidence>
<gene>
    <name evidence="6" type="ORF">SFRICE_001344</name>
</gene>
<dbReference type="GO" id="GO:0005634">
    <property type="term" value="C:nucleus"/>
    <property type="evidence" value="ECO:0007669"/>
    <property type="project" value="TreeGrafter"/>
</dbReference>
<dbReference type="Gene3D" id="3.40.50.1220">
    <property type="entry name" value="TPP-binding domain"/>
    <property type="match status" value="1"/>
</dbReference>
<evidence type="ECO:0000259" key="5">
    <source>
        <dbReference type="PROSITE" id="PS50305"/>
    </source>
</evidence>
<dbReference type="PANTHER" id="PTHR11085">
    <property type="entry name" value="NAD-DEPENDENT PROTEIN DEACYLASE SIRTUIN-5, MITOCHONDRIAL-RELATED"/>
    <property type="match status" value="1"/>
</dbReference>
<dbReference type="GO" id="GO:0017136">
    <property type="term" value="F:histone deacetylase activity, NAD-dependent"/>
    <property type="evidence" value="ECO:0007669"/>
    <property type="project" value="TreeGrafter"/>
</dbReference>
<dbReference type="InterPro" id="IPR050134">
    <property type="entry name" value="NAD-dep_sirtuin_deacylases"/>
</dbReference>
<feature type="domain" description="Deacetylase sirtuin-type" evidence="5">
    <location>
        <begin position="25"/>
        <end position="293"/>
    </location>
</feature>
<feature type="binding site" evidence="3">
    <location>
        <position position="203"/>
    </location>
    <ligand>
        <name>Zn(2+)</name>
        <dbReference type="ChEBI" id="CHEBI:29105"/>
    </ligand>
</feature>
<evidence type="ECO:0000256" key="1">
    <source>
        <dbReference type="ARBA" id="ARBA00022679"/>
    </source>
</evidence>
<dbReference type="SUPFAM" id="SSF52467">
    <property type="entry name" value="DHS-like NAD/FAD-binding domain"/>
    <property type="match status" value="1"/>
</dbReference>
<evidence type="ECO:0000256" key="4">
    <source>
        <dbReference type="SAM" id="SignalP"/>
    </source>
</evidence>
<dbReference type="AlphaFoldDB" id="A0A2H1W3X0"/>
<dbReference type="GO" id="GO:0070403">
    <property type="term" value="F:NAD+ binding"/>
    <property type="evidence" value="ECO:0007669"/>
    <property type="project" value="InterPro"/>
</dbReference>
<dbReference type="GO" id="GO:0046872">
    <property type="term" value="F:metal ion binding"/>
    <property type="evidence" value="ECO:0007669"/>
    <property type="project" value="UniProtKB-KW"/>
</dbReference>
<evidence type="ECO:0000313" key="6">
    <source>
        <dbReference type="EMBL" id="SOQ47532.1"/>
    </source>
</evidence>
<protein>
    <submittedName>
        <fullName evidence="6">SFRICE_001344</fullName>
    </submittedName>
</protein>
<dbReference type="InterPro" id="IPR003000">
    <property type="entry name" value="Sirtuin"/>
</dbReference>
<keyword evidence="3" id="KW-0479">Metal-binding</keyword>
<dbReference type="InterPro" id="IPR029035">
    <property type="entry name" value="DHS-like_NAD/FAD-binding_dom"/>
</dbReference>
<dbReference type="EMBL" id="ODYU01006040">
    <property type="protein sequence ID" value="SOQ47532.1"/>
    <property type="molecule type" value="Genomic_DNA"/>
</dbReference>
<reference evidence="6" key="1">
    <citation type="submission" date="2016-07" db="EMBL/GenBank/DDBJ databases">
        <authorList>
            <person name="Bretaudeau A."/>
        </authorList>
    </citation>
    <scope>NUCLEOTIDE SEQUENCE</scope>
    <source>
        <strain evidence="6">Rice</strain>
        <tissue evidence="6">Whole body</tissue>
    </source>
</reference>
<name>A0A2H1W3X0_SPOFR</name>
<feature type="binding site" evidence="3">
    <location>
        <position position="160"/>
    </location>
    <ligand>
        <name>Zn(2+)</name>
        <dbReference type="ChEBI" id="CHEBI:29105"/>
    </ligand>
</feature>
<accession>A0A2H1W3X0</accession>